<dbReference type="PANTHER" id="PTHR33050:SF7">
    <property type="entry name" value="RIBONUCLEASE H"/>
    <property type="match status" value="1"/>
</dbReference>
<organism evidence="1 2">
    <name type="scientific">Phytophthora megakarya</name>
    <dbReference type="NCBI Taxonomy" id="4795"/>
    <lineage>
        <taxon>Eukaryota</taxon>
        <taxon>Sar</taxon>
        <taxon>Stramenopiles</taxon>
        <taxon>Oomycota</taxon>
        <taxon>Peronosporomycetes</taxon>
        <taxon>Peronosporales</taxon>
        <taxon>Peronosporaceae</taxon>
        <taxon>Phytophthora</taxon>
    </lineage>
</organism>
<comment type="caution">
    <text evidence="1">The sequence shown here is derived from an EMBL/GenBank/DDBJ whole genome shotgun (WGS) entry which is preliminary data.</text>
</comment>
<evidence type="ECO:0000313" key="1">
    <source>
        <dbReference type="EMBL" id="OWZ00294.1"/>
    </source>
</evidence>
<keyword evidence="2" id="KW-1185">Reference proteome</keyword>
<dbReference type="EMBL" id="NBNE01007736">
    <property type="protein sequence ID" value="OWZ00294.1"/>
    <property type="molecule type" value="Genomic_DNA"/>
</dbReference>
<protein>
    <submittedName>
        <fullName evidence="1">Uncharacterized protein</fullName>
    </submittedName>
</protein>
<dbReference type="Proteomes" id="UP000198211">
    <property type="component" value="Unassembled WGS sequence"/>
</dbReference>
<dbReference type="InterPro" id="IPR052055">
    <property type="entry name" value="Hepadnavirus_pol/RT"/>
</dbReference>
<reference evidence="2" key="1">
    <citation type="submission" date="2017-03" db="EMBL/GenBank/DDBJ databases">
        <title>Phytopthora megakarya and P. palmivora, two closely related causual agents of cacao black pod achieved similar genome size and gene model numbers by different mechanisms.</title>
        <authorList>
            <person name="Ali S."/>
            <person name="Shao J."/>
            <person name="Larry D.J."/>
            <person name="Kronmiller B."/>
            <person name="Shen D."/>
            <person name="Strem M.D."/>
            <person name="Melnick R.L."/>
            <person name="Guiltinan M.J."/>
            <person name="Tyler B.M."/>
            <person name="Meinhardt L.W."/>
            <person name="Bailey B.A."/>
        </authorList>
    </citation>
    <scope>NUCLEOTIDE SEQUENCE [LARGE SCALE GENOMIC DNA]</scope>
    <source>
        <strain evidence="2">zdho120</strain>
    </source>
</reference>
<dbReference type="OrthoDB" id="126233at2759"/>
<name>A0A225V5A5_9STRA</name>
<gene>
    <name evidence="1" type="ORF">PHMEG_00028548</name>
</gene>
<feature type="non-terminal residue" evidence="1">
    <location>
        <position position="198"/>
    </location>
</feature>
<dbReference type="PANTHER" id="PTHR33050">
    <property type="entry name" value="REVERSE TRANSCRIPTASE DOMAIN-CONTAINING PROTEIN"/>
    <property type="match status" value="1"/>
</dbReference>
<accession>A0A225V5A5</accession>
<dbReference type="AlphaFoldDB" id="A0A225V5A5"/>
<evidence type="ECO:0000313" key="2">
    <source>
        <dbReference type="Proteomes" id="UP000198211"/>
    </source>
</evidence>
<sequence length="198" mass="22318">MNVELLLTGHSCGVTSVHKTMDNRQVDLVKVSFDLQLNLRPSYGPCAMLAILGPRSINESKFSVWSTRLKALGLIWDTEHRSLSIPEDKIAKGIVRINALLARGSATKHELEKILGSLRYITLCLRSAKPFIQKLHSAMIRWPRFGRIKLQQPAIDDLKWFCYILRDGHLSELPLRMFGATPPSDIHLYMDASDLGLA</sequence>
<proteinExistence type="predicted"/>